<name>A0A1R4HI29_9GAMM</name>
<dbReference type="GO" id="GO:0020037">
    <property type="term" value="F:heme binding"/>
    <property type="evidence" value="ECO:0007669"/>
    <property type="project" value="InterPro"/>
</dbReference>
<dbReference type="SUPFAM" id="SSF46626">
    <property type="entry name" value="Cytochrome c"/>
    <property type="match status" value="1"/>
</dbReference>
<keyword evidence="5 6" id="KW-0408">Iron</keyword>
<dbReference type="Gene3D" id="3.40.50.2300">
    <property type="match status" value="2"/>
</dbReference>
<keyword evidence="3 6" id="KW-0479">Metal-binding</keyword>
<dbReference type="InterPro" id="IPR028082">
    <property type="entry name" value="Peripla_BP_I"/>
</dbReference>
<dbReference type="PANTHER" id="PTHR47235:SF1">
    <property type="entry name" value="BLR6548 PROTEIN"/>
    <property type="match status" value="1"/>
</dbReference>
<evidence type="ECO:0000259" key="7">
    <source>
        <dbReference type="PROSITE" id="PS51007"/>
    </source>
</evidence>
<evidence type="ECO:0000313" key="9">
    <source>
        <dbReference type="Proteomes" id="UP000195442"/>
    </source>
</evidence>
<keyword evidence="2 6" id="KW-0349">Heme</keyword>
<dbReference type="Proteomes" id="UP000195442">
    <property type="component" value="Unassembled WGS sequence"/>
</dbReference>
<dbReference type="InterPro" id="IPR036909">
    <property type="entry name" value="Cyt_c-like_dom_sf"/>
</dbReference>
<keyword evidence="4" id="KW-0732">Signal</keyword>
<feature type="domain" description="Cytochrome c" evidence="7">
    <location>
        <begin position="47"/>
        <end position="172"/>
    </location>
</feature>
<evidence type="ECO:0000313" key="8">
    <source>
        <dbReference type="EMBL" id="SJM95908.1"/>
    </source>
</evidence>
<sequence length="536" mass="58170">MKQKAKVTGIIYSGLGLAKWFIVCGLGVLAAPLDSFSDEVAPHGLTEQALRGKKIYVDGTSVRGNTITAVVGQSSTGVPATLLPCANCHGQDGQGKQEGGVQAVPIAWEVLKQSVGQEGGLRKRKAYTASLFGRAVAQGIDPSDNLLSEAMPRYQFSQDDLDDLVAYLAQMDKKLNEGVSDSDIRIGLLLPPHDSALAELGDVVKRVMEAYLSEINQKNGIYRRTLSLQIVETGDSVIATSHRLQSIFDGWPVLAMANAFIGGAEAEITALMAKAKVPLIAPLTAFVQTKPPMNPYVFYLFPRLHEQAEALVKFAQHRFAQGKPHINLLLPKDDDSSIGITTTLKALCKQLAWGEVGITTYVRSHLSATQLVTALNTEQSLVFFLGPAEDIPDLVKALQQQLPTGLFFLEPSVNQNIFTLPSALRGRVYAAFPRPINSSSDGFRDFQLFASRNHLPEQYLSTQLAAYSAMKILVEGIKRAGRDVGHEQLLQALEGFSNFDTGLPQPVSYSKNSHIGNEPGIVAVDLEHQRLLPVSE</sequence>
<organism evidence="8 9">
    <name type="scientific">Crenothrix polyspora</name>
    <dbReference type="NCBI Taxonomy" id="360316"/>
    <lineage>
        <taxon>Bacteria</taxon>
        <taxon>Pseudomonadati</taxon>
        <taxon>Pseudomonadota</taxon>
        <taxon>Gammaproteobacteria</taxon>
        <taxon>Methylococcales</taxon>
        <taxon>Crenotrichaceae</taxon>
        <taxon>Crenothrix</taxon>
    </lineage>
</organism>
<protein>
    <recommendedName>
        <fullName evidence="7">Cytochrome c domain-containing protein</fullName>
    </recommendedName>
</protein>
<dbReference type="Pfam" id="PF00034">
    <property type="entry name" value="Cytochrom_C"/>
    <property type="match status" value="1"/>
</dbReference>
<evidence type="ECO:0000256" key="1">
    <source>
        <dbReference type="ARBA" id="ARBA00010062"/>
    </source>
</evidence>
<dbReference type="PROSITE" id="PS51007">
    <property type="entry name" value="CYTC"/>
    <property type="match status" value="1"/>
</dbReference>
<reference evidence="9" key="1">
    <citation type="submission" date="2017-02" db="EMBL/GenBank/DDBJ databases">
        <authorList>
            <person name="Daims H."/>
        </authorList>
    </citation>
    <scope>NUCLEOTIDE SEQUENCE [LARGE SCALE GENOMIC DNA]</scope>
</reference>
<dbReference type="RefSeq" id="WP_087148440.1">
    <property type="nucleotide sequence ID" value="NZ_FUKJ01000445.1"/>
</dbReference>
<dbReference type="InterPro" id="IPR028081">
    <property type="entry name" value="Leu-bd"/>
</dbReference>
<dbReference type="AlphaFoldDB" id="A0A1R4HI29"/>
<dbReference type="GO" id="GO:0046872">
    <property type="term" value="F:metal ion binding"/>
    <property type="evidence" value="ECO:0007669"/>
    <property type="project" value="UniProtKB-KW"/>
</dbReference>
<dbReference type="OrthoDB" id="9777352at2"/>
<dbReference type="SUPFAM" id="SSF53822">
    <property type="entry name" value="Periplasmic binding protein-like I"/>
    <property type="match status" value="1"/>
</dbReference>
<evidence type="ECO:0000256" key="5">
    <source>
        <dbReference type="ARBA" id="ARBA00023004"/>
    </source>
</evidence>
<dbReference type="Gene3D" id="1.10.760.10">
    <property type="entry name" value="Cytochrome c-like domain"/>
    <property type="match status" value="1"/>
</dbReference>
<evidence type="ECO:0000256" key="3">
    <source>
        <dbReference type="ARBA" id="ARBA00022723"/>
    </source>
</evidence>
<dbReference type="PANTHER" id="PTHR47235">
    <property type="entry name" value="BLR6548 PROTEIN"/>
    <property type="match status" value="1"/>
</dbReference>
<evidence type="ECO:0000256" key="4">
    <source>
        <dbReference type="ARBA" id="ARBA00022729"/>
    </source>
</evidence>
<comment type="similarity">
    <text evidence="1">Belongs to the leucine-binding protein family.</text>
</comment>
<dbReference type="InterPro" id="IPR009056">
    <property type="entry name" value="Cyt_c-like_dom"/>
</dbReference>
<evidence type="ECO:0000256" key="2">
    <source>
        <dbReference type="ARBA" id="ARBA00022617"/>
    </source>
</evidence>
<keyword evidence="9" id="KW-1185">Reference proteome</keyword>
<dbReference type="EMBL" id="FUKJ01000445">
    <property type="protein sequence ID" value="SJM95908.1"/>
    <property type="molecule type" value="Genomic_DNA"/>
</dbReference>
<proteinExistence type="inferred from homology"/>
<evidence type="ECO:0000256" key="6">
    <source>
        <dbReference type="PROSITE-ProRule" id="PRU00433"/>
    </source>
</evidence>
<accession>A0A1R4HI29</accession>
<dbReference type="GO" id="GO:0009055">
    <property type="term" value="F:electron transfer activity"/>
    <property type="evidence" value="ECO:0007669"/>
    <property type="project" value="InterPro"/>
</dbReference>
<gene>
    <name evidence="8" type="ORF">CRENPOLYSF2_790005</name>
</gene>
<dbReference type="Pfam" id="PF13458">
    <property type="entry name" value="Peripla_BP_6"/>
    <property type="match status" value="1"/>
</dbReference>